<evidence type="ECO:0000313" key="2">
    <source>
        <dbReference type="Proteomes" id="UP001060085"/>
    </source>
</evidence>
<name>A0ACB9ZQG8_CATRO</name>
<proteinExistence type="predicted"/>
<comment type="caution">
    <text evidence="1">The sequence shown here is derived from an EMBL/GenBank/DDBJ whole genome shotgun (WGS) entry which is preliminary data.</text>
</comment>
<reference evidence="2" key="1">
    <citation type="journal article" date="2023" name="Nat. Plants">
        <title>Single-cell RNA sequencing provides a high-resolution roadmap for understanding the multicellular compartmentation of specialized metabolism.</title>
        <authorList>
            <person name="Sun S."/>
            <person name="Shen X."/>
            <person name="Li Y."/>
            <person name="Li Y."/>
            <person name="Wang S."/>
            <person name="Li R."/>
            <person name="Zhang H."/>
            <person name="Shen G."/>
            <person name="Guo B."/>
            <person name="Wei J."/>
            <person name="Xu J."/>
            <person name="St-Pierre B."/>
            <person name="Chen S."/>
            <person name="Sun C."/>
        </authorList>
    </citation>
    <scope>NUCLEOTIDE SEQUENCE [LARGE SCALE GENOMIC DNA]</scope>
</reference>
<dbReference type="EMBL" id="CM044708">
    <property type="protein sequence ID" value="KAI5649850.1"/>
    <property type="molecule type" value="Genomic_DNA"/>
</dbReference>
<evidence type="ECO:0000313" key="1">
    <source>
        <dbReference type="EMBL" id="KAI5649850.1"/>
    </source>
</evidence>
<organism evidence="1 2">
    <name type="scientific">Catharanthus roseus</name>
    <name type="common">Madagascar periwinkle</name>
    <name type="synonym">Vinca rosea</name>
    <dbReference type="NCBI Taxonomy" id="4058"/>
    <lineage>
        <taxon>Eukaryota</taxon>
        <taxon>Viridiplantae</taxon>
        <taxon>Streptophyta</taxon>
        <taxon>Embryophyta</taxon>
        <taxon>Tracheophyta</taxon>
        <taxon>Spermatophyta</taxon>
        <taxon>Magnoliopsida</taxon>
        <taxon>eudicotyledons</taxon>
        <taxon>Gunneridae</taxon>
        <taxon>Pentapetalae</taxon>
        <taxon>asterids</taxon>
        <taxon>lamiids</taxon>
        <taxon>Gentianales</taxon>
        <taxon>Apocynaceae</taxon>
        <taxon>Rauvolfioideae</taxon>
        <taxon>Vinceae</taxon>
        <taxon>Catharanthinae</taxon>
        <taxon>Catharanthus</taxon>
    </lineage>
</organism>
<gene>
    <name evidence="1" type="ORF">M9H77_35855</name>
</gene>
<sequence length="115" mass="12977">MRSKKRQERTEEGQSSRTNKPSVTSRREKVSLKGLENVKPLATLDILNPRAQEGLNKIFSSKFKQPKVRRDPMSSSMGRSLKSFDPSMARVIGCYAFGSASRTFLFTSPLVYSFP</sequence>
<protein>
    <submittedName>
        <fullName evidence="1">Uncharacterized protein</fullName>
    </submittedName>
</protein>
<dbReference type="Proteomes" id="UP001060085">
    <property type="component" value="Linkage Group LG08"/>
</dbReference>
<accession>A0ACB9ZQG8</accession>
<keyword evidence="2" id="KW-1185">Reference proteome</keyword>